<dbReference type="AlphaFoldDB" id="A0A4U1C2P1"/>
<evidence type="ECO:0000313" key="2">
    <source>
        <dbReference type="Proteomes" id="UP000310477"/>
    </source>
</evidence>
<comment type="caution">
    <text evidence="1">The sequence shown here is derived from an EMBL/GenBank/DDBJ whole genome shotgun (WGS) entry which is preliminary data.</text>
</comment>
<evidence type="ECO:0000313" key="1">
    <source>
        <dbReference type="EMBL" id="TKC00031.1"/>
    </source>
</evidence>
<accession>A0A4U1C2P1</accession>
<dbReference type="Pfam" id="PF10053">
    <property type="entry name" value="DUF2290"/>
    <property type="match status" value="1"/>
</dbReference>
<proteinExistence type="predicted"/>
<dbReference type="EMBL" id="SWBO01000005">
    <property type="protein sequence ID" value="TKC00031.1"/>
    <property type="molecule type" value="Genomic_DNA"/>
</dbReference>
<organism evidence="1 2">
    <name type="scientific">Pedobacter cryotolerans</name>
    <dbReference type="NCBI Taxonomy" id="2571270"/>
    <lineage>
        <taxon>Bacteria</taxon>
        <taxon>Pseudomonadati</taxon>
        <taxon>Bacteroidota</taxon>
        <taxon>Sphingobacteriia</taxon>
        <taxon>Sphingobacteriales</taxon>
        <taxon>Sphingobacteriaceae</taxon>
        <taxon>Pedobacter</taxon>
    </lineage>
</organism>
<dbReference type="Proteomes" id="UP000310477">
    <property type="component" value="Unassembled WGS sequence"/>
</dbReference>
<dbReference type="OrthoDB" id="5190544at2"/>
<dbReference type="InterPro" id="IPR018742">
    <property type="entry name" value="DUF2290"/>
</dbReference>
<reference evidence="1 2" key="1">
    <citation type="submission" date="2019-04" db="EMBL/GenBank/DDBJ databases">
        <title>Pedobacter sp. AR-2-6 sp. nov., isolated from Arctic soil.</title>
        <authorList>
            <person name="Dahal R.H."/>
            <person name="Kim D.-U."/>
        </authorList>
    </citation>
    <scope>NUCLEOTIDE SEQUENCE [LARGE SCALE GENOMIC DNA]</scope>
    <source>
        <strain evidence="1 2">AR-2-6</strain>
    </source>
</reference>
<protein>
    <submittedName>
        <fullName evidence="1">DUF2290 domain-containing protein</fullName>
    </submittedName>
</protein>
<keyword evidence="2" id="KW-1185">Reference proteome</keyword>
<gene>
    <name evidence="1" type="ORF">FA045_11360</name>
</gene>
<dbReference type="RefSeq" id="WP_136877194.1">
    <property type="nucleotide sequence ID" value="NZ_SWBO01000005.1"/>
</dbReference>
<sequence length="237" mass="28399">MNQSLFNISLQESKQVLRDFSLFKNNGLKSINNDGVTEEFKLSSQKATYKETFLVALRNFDYDIILNDQSFFQFQMKKNGNDLELRYAFFQTPFTFRSYQDFVSELLVNENNKETLEEIGELFHFEYQQYLDEQELLENYSTIRYDFEGKGYRPLIHSTSHLHIGYQNHMRIPLNKTLTPLKFVLFVIKQVYYREWKEKANSDLDYIKDKLTRARINCTDLKAIQWNSNEQLDLHIL</sequence>
<name>A0A4U1C2P1_9SPHI</name>